<dbReference type="RefSeq" id="WP_152196102.1">
    <property type="nucleotide sequence ID" value="NZ_VUKD01000004.1"/>
</dbReference>
<comment type="caution">
    <text evidence="1">The sequence shown here is derived from an EMBL/GenBank/DDBJ whole genome shotgun (WGS) entry which is preliminary data.</text>
</comment>
<dbReference type="AlphaFoldDB" id="A0A6N7EE74"/>
<dbReference type="Proteomes" id="UP000437709">
    <property type="component" value="Unassembled WGS sequence"/>
</dbReference>
<keyword evidence="2" id="KW-1185">Reference proteome</keyword>
<dbReference type="EMBL" id="WHPC01000009">
    <property type="protein sequence ID" value="MPV36320.1"/>
    <property type="molecule type" value="Genomic_DNA"/>
</dbReference>
<sequence length="69" mass="7469">MTGGSERVGVCTLRAWRYGGKTVVRLQIRDDVEALGSERVILATDVEAALEEVRLFLEGLSVDDATSTS</sequence>
<protein>
    <submittedName>
        <fullName evidence="1">Uncharacterized protein</fullName>
    </submittedName>
</protein>
<accession>A0A6N7EE74</accession>
<evidence type="ECO:0000313" key="2">
    <source>
        <dbReference type="Proteomes" id="UP000437709"/>
    </source>
</evidence>
<gene>
    <name evidence="1" type="ORF">GB881_04520</name>
</gene>
<proteinExistence type="predicted"/>
<reference evidence="1 2" key="1">
    <citation type="submission" date="2019-10" db="EMBL/GenBank/DDBJ databases">
        <title>Georgenia wutianyii sp. nov. and Georgenia yuyongxinii sp. nov. isolated from plateau pika (Ochotona curzoniae) in the Qinghai-Tibet plateau of China.</title>
        <authorList>
            <person name="Tian Z."/>
        </authorList>
    </citation>
    <scope>NUCLEOTIDE SEQUENCE [LARGE SCALE GENOMIC DNA]</scope>
    <source>
        <strain evidence="1 2">JCM 19765</strain>
    </source>
</reference>
<organism evidence="1 2">
    <name type="scientific">Georgenia subflava</name>
    <dbReference type="NCBI Taxonomy" id="1622177"/>
    <lineage>
        <taxon>Bacteria</taxon>
        <taxon>Bacillati</taxon>
        <taxon>Actinomycetota</taxon>
        <taxon>Actinomycetes</taxon>
        <taxon>Micrococcales</taxon>
        <taxon>Bogoriellaceae</taxon>
        <taxon>Georgenia</taxon>
    </lineage>
</organism>
<evidence type="ECO:0000313" key="1">
    <source>
        <dbReference type="EMBL" id="MPV36320.1"/>
    </source>
</evidence>
<name>A0A6N7EE74_9MICO</name>
<dbReference type="OrthoDB" id="9960376at2"/>